<organism evidence="1">
    <name type="scientific">Arundo donax</name>
    <name type="common">Giant reed</name>
    <name type="synonym">Donax arundinaceus</name>
    <dbReference type="NCBI Taxonomy" id="35708"/>
    <lineage>
        <taxon>Eukaryota</taxon>
        <taxon>Viridiplantae</taxon>
        <taxon>Streptophyta</taxon>
        <taxon>Embryophyta</taxon>
        <taxon>Tracheophyta</taxon>
        <taxon>Spermatophyta</taxon>
        <taxon>Magnoliopsida</taxon>
        <taxon>Liliopsida</taxon>
        <taxon>Poales</taxon>
        <taxon>Poaceae</taxon>
        <taxon>PACMAD clade</taxon>
        <taxon>Arundinoideae</taxon>
        <taxon>Arundineae</taxon>
        <taxon>Arundo</taxon>
    </lineage>
</organism>
<sequence length="36" mass="4323">MLSEQHYSEVNFTTIFCLKLRKIAWNMNINCFLSNI</sequence>
<accession>A0A0A9H4E3</accession>
<evidence type="ECO:0000313" key="1">
    <source>
        <dbReference type="EMBL" id="JAE32075.1"/>
    </source>
</evidence>
<reference evidence="1" key="2">
    <citation type="journal article" date="2015" name="Data Brief">
        <title>Shoot transcriptome of the giant reed, Arundo donax.</title>
        <authorList>
            <person name="Barrero R.A."/>
            <person name="Guerrero F.D."/>
            <person name="Moolhuijzen P."/>
            <person name="Goolsby J.A."/>
            <person name="Tidwell J."/>
            <person name="Bellgard S.E."/>
            <person name="Bellgard M.I."/>
        </authorList>
    </citation>
    <scope>NUCLEOTIDE SEQUENCE</scope>
    <source>
        <tissue evidence="1">Shoot tissue taken approximately 20 cm above the soil surface</tissue>
    </source>
</reference>
<name>A0A0A9H4E3_ARUDO</name>
<dbReference type="AlphaFoldDB" id="A0A0A9H4E3"/>
<protein>
    <submittedName>
        <fullName evidence="1">Uncharacterized protein</fullName>
    </submittedName>
</protein>
<reference evidence="1" key="1">
    <citation type="submission" date="2014-09" db="EMBL/GenBank/DDBJ databases">
        <authorList>
            <person name="Magalhaes I.L.F."/>
            <person name="Oliveira U."/>
            <person name="Santos F.R."/>
            <person name="Vidigal T.H.D.A."/>
            <person name="Brescovit A.D."/>
            <person name="Santos A.J."/>
        </authorList>
    </citation>
    <scope>NUCLEOTIDE SEQUENCE</scope>
    <source>
        <tissue evidence="1">Shoot tissue taken approximately 20 cm above the soil surface</tissue>
    </source>
</reference>
<dbReference type="EMBL" id="GBRH01165821">
    <property type="protein sequence ID" value="JAE32075.1"/>
    <property type="molecule type" value="Transcribed_RNA"/>
</dbReference>
<proteinExistence type="predicted"/>